<dbReference type="InterPro" id="IPR038081">
    <property type="entry name" value="CalX-like_sf"/>
</dbReference>
<keyword evidence="3" id="KW-1185">Reference proteome</keyword>
<keyword evidence="1" id="KW-0732">Signal</keyword>
<gene>
    <name evidence="2" type="ORF">H4O18_20990</name>
</gene>
<name>A0ABR7QTH0_9FLAO</name>
<evidence type="ECO:0000313" key="2">
    <source>
        <dbReference type="EMBL" id="MBC8770484.1"/>
    </source>
</evidence>
<evidence type="ECO:0000313" key="3">
    <source>
        <dbReference type="Proteomes" id="UP000618952"/>
    </source>
</evidence>
<protein>
    <submittedName>
        <fullName evidence="2">DUF1735 domain-containing protein</fullName>
    </submittedName>
</protein>
<comment type="caution">
    <text evidence="2">The sequence shown here is derived from an EMBL/GenBank/DDBJ whole genome shotgun (WGS) entry which is preliminary data.</text>
</comment>
<dbReference type="Gene3D" id="2.60.40.2030">
    <property type="match status" value="1"/>
</dbReference>
<dbReference type="SUPFAM" id="SSF141072">
    <property type="entry name" value="CalX-like"/>
    <property type="match status" value="1"/>
</dbReference>
<dbReference type="PROSITE" id="PS51257">
    <property type="entry name" value="PROKAR_LIPOPROTEIN"/>
    <property type="match status" value="1"/>
</dbReference>
<proteinExistence type="predicted"/>
<sequence>MKTIKSIILLFIFLISLGCEQDVTHYDFEKYKFVSFIATQITVLETYSTDNGEAYPVYLRYDGSVLEEDFTVSVKITENNAQKDIDYKVENTTVTFKAGEIKSEPLLINIVDNLLNSDQERSLTIEIESVSNPKIDIGVGIVNQSNKSVTLKITDDECSETISIFNSPNLMSSAGNQTVIGTVTDSMVTLTGNLIDYGAFPNASLGITLTPTVEGGTAGAATFENYPAGTDNDGYVYEFRQNGSGTYNICAGEITVAIDVYYESGGSWVFWYTSQNVITIP</sequence>
<feature type="chain" id="PRO_5046422536" evidence="1">
    <location>
        <begin position="22"/>
        <end position="281"/>
    </location>
</feature>
<dbReference type="Proteomes" id="UP000618952">
    <property type="component" value="Unassembled WGS sequence"/>
</dbReference>
<evidence type="ECO:0000256" key="1">
    <source>
        <dbReference type="SAM" id="SignalP"/>
    </source>
</evidence>
<dbReference type="RefSeq" id="WP_187588348.1">
    <property type="nucleotide sequence ID" value="NZ_JACLHY010000037.1"/>
</dbReference>
<dbReference type="EMBL" id="JACLHY010000037">
    <property type="protein sequence ID" value="MBC8770484.1"/>
    <property type="molecule type" value="Genomic_DNA"/>
</dbReference>
<accession>A0ABR7QTH0</accession>
<organism evidence="2 3">
    <name type="scientific">Arenibacter arenosicollis</name>
    <dbReference type="NCBI Taxonomy" id="2762274"/>
    <lineage>
        <taxon>Bacteria</taxon>
        <taxon>Pseudomonadati</taxon>
        <taxon>Bacteroidota</taxon>
        <taxon>Flavobacteriia</taxon>
        <taxon>Flavobacteriales</taxon>
        <taxon>Flavobacteriaceae</taxon>
        <taxon>Arenibacter</taxon>
    </lineage>
</organism>
<feature type="signal peptide" evidence="1">
    <location>
        <begin position="1"/>
        <end position="21"/>
    </location>
</feature>
<reference evidence="2 3" key="1">
    <citation type="submission" date="2020-08" db="EMBL/GenBank/DDBJ databases">
        <title>Arenibacter gaetbuli sp. nov., isolated from a sand dune.</title>
        <authorList>
            <person name="Park S."/>
            <person name="Yoon J.-H."/>
        </authorList>
    </citation>
    <scope>NUCLEOTIDE SEQUENCE [LARGE SCALE GENOMIC DNA]</scope>
    <source>
        <strain evidence="2 3">BSSL-BM3</strain>
    </source>
</reference>